<reference evidence="2 3" key="1">
    <citation type="submission" date="2020-08" db="EMBL/GenBank/DDBJ databases">
        <title>Genomic Encyclopedia of Type Strains, Phase IV (KMG-IV): sequencing the most valuable type-strain genomes for metagenomic binning, comparative biology and taxonomic classification.</title>
        <authorList>
            <person name="Goeker M."/>
        </authorList>
    </citation>
    <scope>NUCLEOTIDE SEQUENCE [LARGE SCALE GENOMIC DNA]</scope>
    <source>
        <strain evidence="2 3">DSM 23958</strain>
    </source>
</reference>
<dbReference type="InterPro" id="IPR052735">
    <property type="entry name" value="NAD_biosynth-regulator"/>
</dbReference>
<dbReference type="Gene3D" id="3.40.50.300">
    <property type="entry name" value="P-loop containing nucleotide triphosphate hydrolases"/>
    <property type="match status" value="1"/>
</dbReference>
<evidence type="ECO:0000313" key="3">
    <source>
        <dbReference type="Proteomes" id="UP000554837"/>
    </source>
</evidence>
<dbReference type="GO" id="GO:0016301">
    <property type="term" value="F:kinase activity"/>
    <property type="evidence" value="ECO:0007669"/>
    <property type="project" value="UniProtKB-KW"/>
</dbReference>
<sequence length="214" mass="23511">MSWKIALLGAECTGKSSLTQMLGQRLADLRVATVAEYLREWCDSTGRTPLQSEQALIAAEQRRRITLASAAHPLVVADTTPLMTALYSIHYFQDDSALDAAVEEQRGFDLTLLCSPSGVPWQADGHQRESPHVRAATHAELHQLLRDRGLPFTVLAGPLAERAALAEALIRALPRRDQRQGAPTEAQELQGLWACACCDWPHAEQRLRQTAPTG</sequence>
<comment type="caution">
    <text evidence="2">The sequence shown here is derived from an EMBL/GenBank/DDBJ whole genome shotgun (WGS) entry which is preliminary data.</text>
</comment>
<name>A0A840S3F5_9BURK</name>
<keyword evidence="3" id="KW-1185">Reference proteome</keyword>
<accession>A0A840S3F5</accession>
<evidence type="ECO:0000313" key="2">
    <source>
        <dbReference type="EMBL" id="MBB5204072.1"/>
    </source>
</evidence>
<dbReference type="OrthoDB" id="9151999at2"/>
<dbReference type="PANTHER" id="PTHR37512:SF1">
    <property type="entry name" value="NADR_TTD14 AAA DOMAIN-CONTAINING PROTEIN"/>
    <property type="match status" value="1"/>
</dbReference>
<gene>
    <name evidence="2" type="ORF">HNQ51_001365</name>
</gene>
<keyword evidence="2" id="KW-0418">Kinase</keyword>
<feature type="domain" description="NadR/Ttd14 AAA" evidence="1">
    <location>
        <begin position="4"/>
        <end position="162"/>
    </location>
</feature>
<proteinExistence type="predicted"/>
<protein>
    <submittedName>
        <fullName evidence="2">Nicotinamide riboside kinase</fullName>
    </submittedName>
</protein>
<dbReference type="AlphaFoldDB" id="A0A840S3F5"/>
<keyword evidence="2" id="KW-0808">Transferase</keyword>
<dbReference type="InterPro" id="IPR038727">
    <property type="entry name" value="NadR/Ttd14_AAA_dom"/>
</dbReference>
<dbReference type="InterPro" id="IPR027417">
    <property type="entry name" value="P-loop_NTPase"/>
</dbReference>
<organism evidence="2 3">
    <name type="scientific">Inhella inkyongensis</name>
    <dbReference type="NCBI Taxonomy" id="392593"/>
    <lineage>
        <taxon>Bacteria</taxon>
        <taxon>Pseudomonadati</taxon>
        <taxon>Pseudomonadota</taxon>
        <taxon>Betaproteobacteria</taxon>
        <taxon>Burkholderiales</taxon>
        <taxon>Sphaerotilaceae</taxon>
        <taxon>Inhella</taxon>
    </lineage>
</organism>
<evidence type="ECO:0000259" key="1">
    <source>
        <dbReference type="Pfam" id="PF13521"/>
    </source>
</evidence>
<dbReference type="EMBL" id="JACHHO010000001">
    <property type="protein sequence ID" value="MBB5204072.1"/>
    <property type="molecule type" value="Genomic_DNA"/>
</dbReference>
<dbReference type="PANTHER" id="PTHR37512">
    <property type="entry name" value="TRIFUNCTIONAL NAD BIOSYNTHESIS/REGULATOR PROTEIN NADR"/>
    <property type="match status" value="1"/>
</dbReference>
<dbReference type="Pfam" id="PF13521">
    <property type="entry name" value="AAA_28"/>
    <property type="match status" value="1"/>
</dbReference>
<dbReference type="RefSeq" id="WP_138856933.1">
    <property type="nucleotide sequence ID" value="NZ_CP040709.1"/>
</dbReference>
<dbReference type="SUPFAM" id="SSF52540">
    <property type="entry name" value="P-loop containing nucleoside triphosphate hydrolases"/>
    <property type="match status" value="1"/>
</dbReference>
<dbReference type="Proteomes" id="UP000554837">
    <property type="component" value="Unassembled WGS sequence"/>
</dbReference>